<dbReference type="Gene3D" id="2.40.50.1020">
    <property type="entry name" value="LytTr DNA-binding domain"/>
    <property type="match status" value="1"/>
</dbReference>
<reference evidence="2" key="1">
    <citation type="submission" date="2019-08" db="EMBL/GenBank/DDBJ databases">
        <authorList>
            <person name="Kucharzyk K."/>
            <person name="Murdoch R.W."/>
            <person name="Higgins S."/>
            <person name="Loffler F."/>
        </authorList>
    </citation>
    <scope>NUCLEOTIDE SEQUENCE</scope>
</reference>
<dbReference type="InterPro" id="IPR007492">
    <property type="entry name" value="LytTR_DNA-bd_dom"/>
</dbReference>
<accession>A0A645BY33</accession>
<gene>
    <name evidence="2" type="ORF">SDC9_116968</name>
</gene>
<comment type="caution">
    <text evidence="2">The sequence shown here is derived from an EMBL/GenBank/DDBJ whole genome shotgun (WGS) entry which is preliminary data.</text>
</comment>
<dbReference type="GO" id="GO:0003677">
    <property type="term" value="F:DNA binding"/>
    <property type="evidence" value="ECO:0007669"/>
    <property type="project" value="InterPro"/>
</dbReference>
<evidence type="ECO:0000313" key="2">
    <source>
        <dbReference type="EMBL" id="MPM70018.1"/>
    </source>
</evidence>
<dbReference type="PANTHER" id="PTHR37299:SF1">
    <property type="entry name" value="STAGE 0 SPORULATION PROTEIN A HOMOLOG"/>
    <property type="match status" value="1"/>
</dbReference>
<name>A0A645BY33_9ZZZZ</name>
<dbReference type="Pfam" id="PF04397">
    <property type="entry name" value="LytTR"/>
    <property type="match status" value="1"/>
</dbReference>
<organism evidence="2">
    <name type="scientific">bioreactor metagenome</name>
    <dbReference type="NCBI Taxonomy" id="1076179"/>
    <lineage>
        <taxon>unclassified sequences</taxon>
        <taxon>metagenomes</taxon>
        <taxon>ecological metagenomes</taxon>
    </lineage>
</organism>
<dbReference type="GO" id="GO:0000156">
    <property type="term" value="F:phosphorelay response regulator activity"/>
    <property type="evidence" value="ECO:0007669"/>
    <property type="project" value="InterPro"/>
</dbReference>
<protein>
    <recommendedName>
        <fullName evidence="1">HTH LytTR-type domain-containing protein</fullName>
    </recommendedName>
</protein>
<proteinExistence type="predicted"/>
<dbReference type="PROSITE" id="PS50930">
    <property type="entry name" value="HTH_LYTTR"/>
    <property type="match status" value="1"/>
</dbReference>
<dbReference type="SMART" id="SM00850">
    <property type="entry name" value="LytTR"/>
    <property type="match status" value="1"/>
</dbReference>
<evidence type="ECO:0000259" key="1">
    <source>
        <dbReference type="PROSITE" id="PS50930"/>
    </source>
</evidence>
<feature type="domain" description="HTH LytTR-type" evidence="1">
    <location>
        <begin position="25"/>
        <end position="98"/>
    </location>
</feature>
<sequence length="133" mass="15656">MRTDGLSDSSEHIREVMSIIRPLYYSIRIQGRRLYILLDSIIYAEKNNNDLIIHGVKHRYLQRKNLYDFASEITMITNSFLKISRSFMVNMAHIKSIKARIMTLSNGDQLTIPQKRLPEIKIAYYNYLNTAEK</sequence>
<dbReference type="PANTHER" id="PTHR37299">
    <property type="entry name" value="TRANSCRIPTIONAL REGULATOR-RELATED"/>
    <property type="match status" value="1"/>
</dbReference>
<dbReference type="InterPro" id="IPR046947">
    <property type="entry name" value="LytR-like"/>
</dbReference>
<dbReference type="AlphaFoldDB" id="A0A645BY33"/>
<dbReference type="EMBL" id="VSSQ01023221">
    <property type="protein sequence ID" value="MPM70018.1"/>
    <property type="molecule type" value="Genomic_DNA"/>
</dbReference>